<dbReference type="InterPro" id="IPR053861">
    <property type="entry name" value="Phage_Mu_Gp45_N"/>
</dbReference>
<dbReference type="Proteomes" id="UP000191897">
    <property type="component" value="Unassembled WGS sequence"/>
</dbReference>
<evidence type="ECO:0000259" key="1">
    <source>
        <dbReference type="Pfam" id="PF06890"/>
    </source>
</evidence>
<organism evidence="2 3">
    <name type="scientific">Agrobacterium tumefaciens str. Kerr 14</name>
    <dbReference type="NCBI Taxonomy" id="1183424"/>
    <lineage>
        <taxon>Bacteria</taxon>
        <taxon>Pseudomonadati</taxon>
        <taxon>Pseudomonadota</taxon>
        <taxon>Alphaproteobacteria</taxon>
        <taxon>Hyphomicrobiales</taxon>
        <taxon>Rhizobiaceae</taxon>
        <taxon>Rhizobium/Agrobacterium group</taxon>
        <taxon>Agrobacterium</taxon>
        <taxon>Agrobacterium tumefaciens complex</taxon>
    </lineage>
</organism>
<accession>A0A1S7RV76</accession>
<name>A0A1S7RV76_AGRTU</name>
<dbReference type="AlphaFoldDB" id="A0A1S7RV76"/>
<sequence length="173" mass="17848">MSETEIVNKLRGLVRRVTVKDIKDEGQMQTASAEVAEGVWRDDLEVMLPYGLLSVPDDDGAVGVALAIGGDEGDMVILPLANPSQRIGGLSKGDVGIGNKFGDRMIVRASGGIEVQAASSITFKVGDVTMTLDATGLNVNGGSIKHDGVVIDKTHKHTGVVPGTGNSDVPVGG</sequence>
<protein>
    <recommendedName>
        <fullName evidence="1">Bacteriophage Mu Gp45 N-terminal domain-containing protein</fullName>
    </recommendedName>
</protein>
<gene>
    <name evidence="2" type="ORF">AGR4C_Lc50148</name>
</gene>
<feature type="domain" description="Bacteriophage Mu Gp45 N-terminal" evidence="1">
    <location>
        <begin position="16"/>
        <end position="83"/>
    </location>
</feature>
<proteinExistence type="predicted"/>
<dbReference type="EMBL" id="FBWC01000027">
    <property type="protein sequence ID" value="CUX58046.1"/>
    <property type="molecule type" value="Genomic_DNA"/>
</dbReference>
<dbReference type="Pfam" id="PF06890">
    <property type="entry name" value="Phage_Mu_Gp45"/>
    <property type="match status" value="1"/>
</dbReference>
<evidence type="ECO:0000313" key="2">
    <source>
        <dbReference type="EMBL" id="CUX58046.1"/>
    </source>
</evidence>
<dbReference type="RefSeq" id="WP_080866982.1">
    <property type="nucleotide sequence ID" value="NZ_LT009731.1"/>
</dbReference>
<reference evidence="2 3" key="1">
    <citation type="submission" date="2016-01" db="EMBL/GenBank/DDBJ databases">
        <authorList>
            <person name="Oliw E.H."/>
        </authorList>
    </citation>
    <scope>NUCLEOTIDE SEQUENCE [LARGE SCALE GENOMIC DNA]</scope>
    <source>
        <strain evidence="2 3">Kerr 14</strain>
    </source>
</reference>
<evidence type="ECO:0000313" key="3">
    <source>
        <dbReference type="Proteomes" id="UP000191897"/>
    </source>
</evidence>